<feature type="region of interest" description="Disordered" evidence="1">
    <location>
        <begin position="1"/>
        <end position="25"/>
    </location>
</feature>
<dbReference type="OrthoDB" id="206985at2759"/>
<evidence type="ECO:0000256" key="1">
    <source>
        <dbReference type="SAM" id="MobiDB-lite"/>
    </source>
</evidence>
<proteinExistence type="predicted"/>
<dbReference type="EMBL" id="AGNL01004883">
    <property type="protein sequence ID" value="EJK73065.1"/>
    <property type="molecule type" value="Genomic_DNA"/>
</dbReference>
<dbReference type="AlphaFoldDB" id="K0T5V5"/>
<feature type="compositionally biased region" description="Polar residues" evidence="1">
    <location>
        <begin position="481"/>
        <end position="493"/>
    </location>
</feature>
<gene>
    <name evidence="2" type="ORF">THAOC_05334</name>
</gene>
<name>K0T5V5_THAOC</name>
<feature type="compositionally biased region" description="Basic and acidic residues" evidence="1">
    <location>
        <begin position="495"/>
        <end position="505"/>
    </location>
</feature>
<protein>
    <submittedName>
        <fullName evidence="2">Uncharacterized protein</fullName>
    </submittedName>
</protein>
<evidence type="ECO:0000313" key="3">
    <source>
        <dbReference type="Proteomes" id="UP000266841"/>
    </source>
</evidence>
<keyword evidence="3" id="KW-1185">Reference proteome</keyword>
<feature type="non-terminal residue" evidence="2">
    <location>
        <position position="505"/>
    </location>
</feature>
<organism evidence="2 3">
    <name type="scientific">Thalassiosira oceanica</name>
    <name type="common">Marine diatom</name>
    <dbReference type="NCBI Taxonomy" id="159749"/>
    <lineage>
        <taxon>Eukaryota</taxon>
        <taxon>Sar</taxon>
        <taxon>Stramenopiles</taxon>
        <taxon>Ochrophyta</taxon>
        <taxon>Bacillariophyta</taxon>
        <taxon>Coscinodiscophyceae</taxon>
        <taxon>Thalassiosirophycidae</taxon>
        <taxon>Thalassiosirales</taxon>
        <taxon>Thalassiosiraceae</taxon>
        <taxon>Thalassiosira</taxon>
    </lineage>
</organism>
<feature type="region of interest" description="Disordered" evidence="1">
    <location>
        <begin position="481"/>
        <end position="505"/>
    </location>
</feature>
<reference evidence="2 3" key="1">
    <citation type="journal article" date="2012" name="Genome Biol.">
        <title>Genome and low-iron response of an oceanic diatom adapted to chronic iron limitation.</title>
        <authorList>
            <person name="Lommer M."/>
            <person name="Specht M."/>
            <person name="Roy A.S."/>
            <person name="Kraemer L."/>
            <person name="Andreson R."/>
            <person name="Gutowska M.A."/>
            <person name="Wolf J."/>
            <person name="Bergner S.V."/>
            <person name="Schilhabel M.B."/>
            <person name="Klostermeier U.C."/>
            <person name="Beiko R.G."/>
            <person name="Rosenstiel P."/>
            <person name="Hippler M."/>
            <person name="Laroche J."/>
        </authorList>
    </citation>
    <scope>NUCLEOTIDE SEQUENCE [LARGE SCALE GENOMIC DNA]</scope>
    <source>
        <strain evidence="2 3">CCMP1005</strain>
    </source>
</reference>
<sequence>MRPPSTSPMPLNHHSTRPTSNELRLPPMILQPSNSGYHRTIQTDKPSCLAKSLHKAGLCLLIGGALAGMFLLGMSVPRASPKDIPSSAALGLALQDTFVLADSTEVGVNSKALIEERQLVSEVKGRATEEIIVGVEDFDAETPQSGKSMDDDGSQQSRGTTKSAKTDTKSSKTGSPTVPVTKPPTHREITTHPTPETCQDVPDWAQPDEGVWSSTAFANMTCAALEATVSNASSEEQEKWCSFLSQGVFSVPSANQACCFCGGGDHVEPKCSNMVWNTMQPSVDCDFIDSLPSADIDSFCATFGDETFVQDGLTLKEACCACGGGELNMNRNAGRRLHKSRSLQDEREVDIRDWTSRNGLGESPGIPNLEFLGLGYDLVRGNPRGSEKSELDPGFGYRVVRLVQSQDNLTVDGAFTVPMGTDVKYIHSCKFDKSSTEVSSERDIRTSLQSEASFSRSESSSLSGGLSVSLGFVSLGASANQETNESFSQNSNVKRAAETNARESL</sequence>
<evidence type="ECO:0000313" key="2">
    <source>
        <dbReference type="EMBL" id="EJK73065.1"/>
    </source>
</evidence>
<feature type="region of interest" description="Disordered" evidence="1">
    <location>
        <begin position="134"/>
        <end position="202"/>
    </location>
</feature>
<accession>K0T5V5</accession>
<comment type="caution">
    <text evidence="2">The sequence shown here is derived from an EMBL/GenBank/DDBJ whole genome shotgun (WGS) entry which is preliminary data.</text>
</comment>
<dbReference type="Proteomes" id="UP000266841">
    <property type="component" value="Unassembled WGS sequence"/>
</dbReference>